<evidence type="ECO:0000313" key="1">
    <source>
        <dbReference type="EMBL" id="KAJ9087322.1"/>
    </source>
</evidence>
<sequence length="223" mass="24357">MSFSMVSGSNNKYSKVLWSPHSQPKFLVGGNDLRLYEYSSKKGSLHPPRLSMVAIHTDLPLMKCFDWSRDSGSPNIVAVGQSTGKTCLVKLQPTNVLPVNSSTSTESLVPSGTEHHLQSATYEPSLSGVAGTILTLNVRHTRACNAVAFSPLNSHFLATGLEKVRNDSSLLVWDLNAALPVTRIFNEPRDNWPQPNPLTRSYSSYPALDGKDMGISGQFAHCR</sequence>
<dbReference type="Proteomes" id="UP001165960">
    <property type="component" value="Unassembled WGS sequence"/>
</dbReference>
<name>A0ACC2UK56_9FUNG</name>
<proteinExistence type="predicted"/>
<accession>A0ACC2UK56</accession>
<keyword evidence="2" id="KW-1185">Reference proteome</keyword>
<reference evidence="1" key="1">
    <citation type="submission" date="2022-04" db="EMBL/GenBank/DDBJ databases">
        <title>Genome of the entomopathogenic fungus Entomophthora muscae.</title>
        <authorList>
            <person name="Elya C."/>
            <person name="Lovett B.R."/>
            <person name="Lee E."/>
            <person name="Macias A.M."/>
            <person name="Hajek A.E."/>
            <person name="De Bivort B.L."/>
            <person name="Kasson M.T."/>
            <person name="De Fine Licht H.H."/>
            <person name="Stajich J.E."/>
        </authorList>
    </citation>
    <scope>NUCLEOTIDE SEQUENCE</scope>
    <source>
        <strain evidence="1">Berkeley</strain>
    </source>
</reference>
<dbReference type="EMBL" id="QTSX02000286">
    <property type="protein sequence ID" value="KAJ9087322.1"/>
    <property type="molecule type" value="Genomic_DNA"/>
</dbReference>
<evidence type="ECO:0000313" key="2">
    <source>
        <dbReference type="Proteomes" id="UP001165960"/>
    </source>
</evidence>
<comment type="caution">
    <text evidence="1">The sequence shown here is derived from an EMBL/GenBank/DDBJ whole genome shotgun (WGS) entry which is preliminary data.</text>
</comment>
<protein>
    <submittedName>
        <fullName evidence="1">Uncharacterized protein</fullName>
    </submittedName>
</protein>
<gene>
    <name evidence="1" type="ORF">DSO57_1034421</name>
</gene>
<organism evidence="1 2">
    <name type="scientific">Entomophthora muscae</name>
    <dbReference type="NCBI Taxonomy" id="34485"/>
    <lineage>
        <taxon>Eukaryota</taxon>
        <taxon>Fungi</taxon>
        <taxon>Fungi incertae sedis</taxon>
        <taxon>Zoopagomycota</taxon>
        <taxon>Entomophthoromycotina</taxon>
        <taxon>Entomophthoromycetes</taxon>
        <taxon>Entomophthorales</taxon>
        <taxon>Entomophthoraceae</taxon>
        <taxon>Entomophthora</taxon>
    </lineage>
</organism>